<dbReference type="PROSITE" id="PS50088">
    <property type="entry name" value="ANK_REPEAT"/>
    <property type="match status" value="5"/>
</dbReference>
<evidence type="ECO:0000259" key="9">
    <source>
        <dbReference type="PROSITE" id="PS50217"/>
    </source>
</evidence>
<feature type="repeat" description="ANK" evidence="7">
    <location>
        <begin position="336"/>
        <end position="368"/>
    </location>
</feature>
<keyword evidence="3" id="KW-0805">Transcription regulation</keyword>
<gene>
    <name evidence="10" type="ORF">FOYG_02303</name>
</gene>
<accession>W9IXS9</accession>
<feature type="repeat" description="ANK" evidence="7">
    <location>
        <begin position="402"/>
        <end position="434"/>
    </location>
</feature>
<feature type="region of interest" description="Disordered" evidence="8">
    <location>
        <begin position="519"/>
        <end position="549"/>
    </location>
</feature>
<evidence type="ECO:0000256" key="2">
    <source>
        <dbReference type="ARBA" id="ARBA00022737"/>
    </source>
</evidence>
<comment type="similarity">
    <text evidence="1">Belongs to the ankyrin SOCS box (ASB) family.</text>
</comment>
<dbReference type="PROSITE" id="PS50297">
    <property type="entry name" value="ANK_REP_REGION"/>
    <property type="match status" value="5"/>
</dbReference>
<dbReference type="OrthoDB" id="4772757at2759"/>
<reference evidence="10 11" key="1">
    <citation type="submission" date="2011-06" db="EMBL/GenBank/DDBJ databases">
        <title>The Genome Sequence of Fusarium oxysporum FOSC 3-a.</title>
        <authorList>
            <consortium name="The Broad Institute Genome Sequencing Platform"/>
            <person name="Ma L.-J."/>
            <person name="Gale L.R."/>
            <person name="Schwartz D.C."/>
            <person name="Zhou S."/>
            <person name="Corby-Kistler H."/>
            <person name="Young S.K."/>
            <person name="Zeng Q."/>
            <person name="Gargeya S."/>
            <person name="Fitzgerald M."/>
            <person name="Haas B."/>
            <person name="Abouelleil A."/>
            <person name="Alvarado L."/>
            <person name="Arachchi H.M."/>
            <person name="Berlin A."/>
            <person name="Brown A."/>
            <person name="Chapman S.B."/>
            <person name="Chen Z."/>
            <person name="Dunbar C."/>
            <person name="Freedman E."/>
            <person name="Gearin G."/>
            <person name="Gellesch M."/>
            <person name="Goldberg J."/>
            <person name="Griggs A."/>
            <person name="Gujja S."/>
            <person name="Heiman D."/>
            <person name="Howarth C."/>
            <person name="Larson L."/>
            <person name="Lui A."/>
            <person name="MacDonald P.J.P."/>
            <person name="Mehta T."/>
            <person name="Montmayeur A."/>
            <person name="Murphy C."/>
            <person name="Neiman D."/>
            <person name="Pearson M."/>
            <person name="Priest M."/>
            <person name="Roberts A."/>
            <person name="Saif S."/>
            <person name="Shea T."/>
            <person name="Shenoy N."/>
            <person name="Sisk P."/>
            <person name="Stolte C."/>
            <person name="Sykes S."/>
            <person name="Wortman J."/>
            <person name="Nusbaum C."/>
            <person name="Birren B."/>
        </authorList>
    </citation>
    <scope>NUCLEOTIDE SEQUENCE [LARGE SCALE GENOMIC DNA]</scope>
    <source>
        <strain evidence="11">FOSC 3-a</strain>
    </source>
</reference>
<dbReference type="SMART" id="SM00248">
    <property type="entry name" value="ANK"/>
    <property type="match status" value="6"/>
</dbReference>
<feature type="repeat" description="ANK" evidence="7">
    <location>
        <begin position="435"/>
        <end position="467"/>
    </location>
</feature>
<evidence type="ECO:0000313" key="10">
    <source>
        <dbReference type="EMBL" id="EWY97464.1"/>
    </source>
</evidence>
<evidence type="ECO:0000313" key="11">
    <source>
        <dbReference type="Proteomes" id="UP000030753"/>
    </source>
</evidence>
<dbReference type="InterPro" id="IPR004827">
    <property type="entry name" value="bZIP"/>
</dbReference>
<keyword evidence="2" id="KW-0677">Repeat</keyword>
<evidence type="ECO:0000256" key="5">
    <source>
        <dbReference type="ARBA" id="ARBA00023125"/>
    </source>
</evidence>
<feature type="compositionally biased region" description="Polar residues" evidence="8">
    <location>
        <begin position="87"/>
        <end position="102"/>
    </location>
</feature>
<evidence type="ECO:0000256" key="7">
    <source>
        <dbReference type="PROSITE-ProRule" id="PRU00023"/>
    </source>
</evidence>
<dbReference type="Gene3D" id="1.20.5.170">
    <property type="match status" value="1"/>
</dbReference>
<dbReference type="Proteomes" id="UP000030753">
    <property type="component" value="Unassembled WGS sequence"/>
</dbReference>
<dbReference type="AlphaFoldDB" id="W9IXS9"/>
<dbReference type="Pfam" id="PF12796">
    <property type="entry name" value="Ank_2"/>
    <property type="match status" value="2"/>
</dbReference>
<dbReference type="Pfam" id="PF00170">
    <property type="entry name" value="bZIP_1"/>
    <property type="match status" value="1"/>
</dbReference>
<dbReference type="Pfam" id="PF13637">
    <property type="entry name" value="Ank_4"/>
    <property type="match status" value="1"/>
</dbReference>
<dbReference type="PROSITE" id="PS00036">
    <property type="entry name" value="BZIP_BASIC"/>
    <property type="match status" value="1"/>
</dbReference>
<dbReference type="SMART" id="SM00338">
    <property type="entry name" value="BRLZ"/>
    <property type="match status" value="1"/>
</dbReference>
<dbReference type="InterPro" id="IPR051573">
    <property type="entry name" value="Ankyrin-SOCS_box_domain"/>
</dbReference>
<protein>
    <recommendedName>
        <fullName evidence="9">BZIP domain-containing protein</fullName>
    </recommendedName>
</protein>
<evidence type="ECO:0000256" key="1">
    <source>
        <dbReference type="ARBA" id="ARBA00005949"/>
    </source>
</evidence>
<sequence>MGTLYPACQQDPLGDDMPAYDTYAPAPDVNFMSQDHSGMNIYSALPQSHRGQWWSPTEDAFFAKSTSMTAPNFFAQEEPRYNYTYDPETSTQWDSSATSTHSYPVPSPATDLTNLDIPVGDTESRRGSSSTESDKRKRKRGTTKPTASKSTRRVSTKAIKQEAAPPKPKSRKSKAKLASQPTEQSYPLSDDELDKYSKKIQERNRVASNKFRDKKREDVKKLQADEENMEQTNHKLLSSVSDLTQQVYELKTKLLQHNDCDCHLIQEYIANEANRFLRDETTFQRWCRLYQADRWWDDEPGPPGASRLYYACLAGLAGAARDLRTEGADVNAQGGEYGNALQAASFNGNLRVVQLLLDNGADVNAEGGKYGSALQAASFNGNLEAVQLLLDSGADVNAEGGKYGNALQAASSRGHLKVVQLLLDKGADVNAQDYRYGNALQVASLESSLEVVQLLLDKGADVNAQGGEYGNALQAASYLSNLEVVQLLLDNGADVNAQTLQAASRGGNPEIVQLLNRNDAKMMTRKRSSSKKHQGTNEITSASDSTGFG</sequence>
<dbReference type="InterPro" id="IPR036770">
    <property type="entry name" value="Ankyrin_rpt-contain_sf"/>
</dbReference>
<dbReference type="PANTHER" id="PTHR24136:SF15">
    <property type="entry name" value="ANK_REP_REGION DOMAIN-CONTAINING PROTEIN"/>
    <property type="match status" value="1"/>
</dbReference>
<dbReference type="PRINTS" id="PR00043">
    <property type="entry name" value="LEUZIPPRJUN"/>
</dbReference>
<dbReference type="GO" id="GO:0045732">
    <property type="term" value="P:positive regulation of protein catabolic process"/>
    <property type="evidence" value="ECO:0007669"/>
    <property type="project" value="TreeGrafter"/>
</dbReference>
<keyword evidence="5" id="KW-0238">DNA-binding</keyword>
<dbReference type="GO" id="GO:0003677">
    <property type="term" value="F:DNA binding"/>
    <property type="evidence" value="ECO:0007669"/>
    <property type="project" value="UniProtKB-KW"/>
</dbReference>
<feature type="compositionally biased region" description="Basic residues" evidence="8">
    <location>
        <begin position="523"/>
        <end position="534"/>
    </location>
</feature>
<feature type="region of interest" description="Disordered" evidence="8">
    <location>
        <begin position="85"/>
        <end position="194"/>
    </location>
</feature>
<name>W9IXS9_FUSOX</name>
<dbReference type="GO" id="GO:0016567">
    <property type="term" value="P:protein ubiquitination"/>
    <property type="evidence" value="ECO:0007669"/>
    <property type="project" value="TreeGrafter"/>
</dbReference>
<dbReference type="CDD" id="cd14687">
    <property type="entry name" value="bZIP_ATF2"/>
    <property type="match status" value="1"/>
</dbReference>
<feature type="repeat" description="ANK" evidence="7">
    <location>
        <begin position="369"/>
        <end position="401"/>
    </location>
</feature>
<feature type="repeat" description="ANK" evidence="7">
    <location>
        <begin position="468"/>
        <end position="500"/>
    </location>
</feature>
<evidence type="ECO:0000256" key="6">
    <source>
        <dbReference type="ARBA" id="ARBA00023163"/>
    </source>
</evidence>
<organism evidence="10 11">
    <name type="scientific">Fusarium oxysporum NRRL 32931</name>
    <dbReference type="NCBI Taxonomy" id="660029"/>
    <lineage>
        <taxon>Eukaryota</taxon>
        <taxon>Fungi</taxon>
        <taxon>Dikarya</taxon>
        <taxon>Ascomycota</taxon>
        <taxon>Pezizomycotina</taxon>
        <taxon>Sordariomycetes</taxon>
        <taxon>Hypocreomycetidae</taxon>
        <taxon>Hypocreales</taxon>
        <taxon>Nectriaceae</taxon>
        <taxon>Fusarium</taxon>
        <taxon>Fusarium oxysporum species complex</taxon>
    </lineage>
</organism>
<dbReference type="InterPro" id="IPR002112">
    <property type="entry name" value="Leuzip_Jun"/>
</dbReference>
<dbReference type="InterPro" id="IPR002110">
    <property type="entry name" value="Ankyrin_rpt"/>
</dbReference>
<dbReference type="PANTHER" id="PTHR24136">
    <property type="entry name" value="SOWAH (DROSOPHILA) HOMOLOG"/>
    <property type="match status" value="1"/>
</dbReference>
<dbReference type="PROSITE" id="PS50217">
    <property type="entry name" value="BZIP"/>
    <property type="match status" value="1"/>
</dbReference>
<feature type="region of interest" description="Disordered" evidence="8">
    <location>
        <begin position="200"/>
        <end position="219"/>
    </location>
</feature>
<proteinExistence type="inferred from homology"/>
<keyword evidence="4 7" id="KW-0040">ANK repeat</keyword>
<feature type="compositionally biased region" description="Polar residues" evidence="8">
    <location>
        <begin position="536"/>
        <end position="549"/>
    </location>
</feature>
<dbReference type="InterPro" id="IPR046347">
    <property type="entry name" value="bZIP_sf"/>
</dbReference>
<feature type="domain" description="BZIP" evidence="9">
    <location>
        <begin position="194"/>
        <end position="257"/>
    </location>
</feature>
<evidence type="ECO:0000256" key="3">
    <source>
        <dbReference type="ARBA" id="ARBA00023015"/>
    </source>
</evidence>
<dbReference type="EMBL" id="JH717840">
    <property type="protein sequence ID" value="EWY97464.1"/>
    <property type="molecule type" value="Genomic_DNA"/>
</dbReference>
<evidence type="ECO:0000256" key="4">
    <source>
        <dbReference type="ARBA" id="ARBA00023043"/>
    </source>
</evidence>
<keyword evidence="6" id="KW-0804">Transcription</keyword>
<dbReference type="SUPFAM" id="SSF48403">
    <property type="entry name" value="Ankyrin repeat"/>
    <property type="match status" value="1"/>
</dbReference>
<dbReference type="Gene3D" id="1.25.40.20">
    <property type="entry name" value="Ankyrin repeat-containing domain"/>
    <property type="match status" value="2"/>
</dbReference>
<evidence type="ECO:0000256" key="8">
    <source>
        <dbReference type="SAM" id="MobiDB-lite"/>
    </source>
</evidence>
<dbReference type="HOGENOM" id="CLU_496099_0_0_1"/>
<dbReference type="SUPFAM" id="SSF57959">
    <property type="entry name" value="Leucine zipper domain"/>
    <property type="match status" value="1"/>
</dbReference>
<dbReference type="GO" id="GO:0003700">
    <property type="term" value="F:DNA-binding transcription factor activity"/>
    <property type="evidence" value="ECO:0007669"/>
    <property type="project" value="InterPro"/>
</dbReference>